<dbReference type="InterPro" id="IPR038389">
    <property type="entry name" value="PSMG2_sf"/>
</dbReference>
<dbReference type="AlphaFoldDB" id="B6XTJ0"/>
<dbReference type="Gene3D" id="3.40.50.10900">
    <property type="entry name" value="PAC-like subunit"/>
    <property type="match status" value="1"/>
</dbReference>
<gene>
    <name evidence="1" type="ORF">BIFCAT_00748</name>
</gene>
<name>B6XTJ0_9BIFI</name>
<dbReference type="PIRSF" id="PIRSF028754">
    <property type="entry name" value="UCP028754"/>
    <property type="match status" value="1"/>
</dbReference>
<sequence>MCEETTRRTTILIAAFEGWNDACQAATNVIRHLVSRYDSQEVCHIDNEGFYDYQVARPMICSVQGRKRIIWPQTTFYDIDVSPTLHFLAQIAPEPNYRWEDYCRQTLRIAEDYDVSDIVTLGSMFDDCPHTRPLPLDISKNGCESEPDKEYNGPVGIPNILDTFASDAGFRTTSIWVSVPHYCANTECLQGSLELVRALSLLLELPIIEGDLNRKAAEWRKNADEIVEQTHAGDYLACLERDYDLNAQAQRIASNGMPACEELIREAESFLRGN</sequence>
<reference evidence="1 2" key="1">
    <citation type="submission" date="2008-10" db="EMBL/GenBank/DDBJ databases">
        <title>Draft genome sequence of Bifidobacterium catenulatum (DSM 16992).</title>
        <authorList>
            <person name="Sudarsanam P."/>
            <person name="Ley R."/>
            <person name="Guruge J."/>
            <person name="Turnbaugh P.J."/>
            <person name="Mahowald M."/>
            <person name="Liep D."/>
            <person name="Gordon J."/>
        </authorList>
    </citation>
    <scope>NUCLEOTIDE SEQUENCE [LARGE SCALE GENOMIC DNA]</scope>
    <source>
        <strain evidence="1 2">DSM 16992</strain>
    </source>
</reference>
<protein>
    <recommendedName>
        <fullName evidence="3">PAC2 family protein</fullName>
    </recommendedName>
</protein>
<comment type="caution">
    <text evidence="1">The sequence shown here is derived from an EMBL/GenBank/DDBJ whole genome shotgun (WGS) entry which is preliminary data.</text>
</comment>
<dbReference type="Proteomes" id="UP000003882">
    <property type="component" value="Unassembled WGS sequence"/>
</dbReference>
<evidence type="ECO:0000313" key="2">
    <source>
        <dbReference type="Proteomes" id="UP000003882"/>
    </source>
</evidence>
<dbReference type="RefSeq" id="WP_003834786.1">
    <property type="nucleotide sequence ID" value="NZ_ABXY01000011.1"/>
</dbReference>
<dbReference type="EMBL" id="ABXY01000011">
    <property type="protein sequence ID" value="EEB21784.1"/>
    <property type="molecule type" value="Genomic_DNA"/>
</dbReference>
<proteinExistence type="predicted"/>
<dbReference type="Pfam" id="PF09754">
    <property type="entry name" value="PAC2"/>
    <property type="match status" value="1"/>
</dbReference>
<evidence type="ECO:0008006" key="3">
    <source>
        <dbReference type="Google" id="ProtNLM"/>
    </source>
</evidence>
<dbReference type="SUPFAM" id="SSF159659">
    <property type="entry name" value="Cgl1923-like"/>
    <property type="match status" value="1"/>
</dbReference>
<dbReference type="GeneID" id="45582849"/>
<organism evidence="1 2">
    <name type="scientific">Bifidobacterium catenulatum DSM 16992 = JCM 1194 = LMG 11043</name>
    <dbReference type="NCBI Taxonomy" id="566552"/>
    <lineage>
        <taxon>Bacteria</taxon>
        <taxon>Bacillati</taxon>
        <taxon>Actinomycetota</taxon>
        <taxon>Actinomycetes</taxon>
        <taxon>Bifidobacteriales</taxon>
        <taxon>Bifidobacteriaceae</taxon>
        <taxon>Bifidobacterium</taxon>
    </lineage>
</organism>
<dbReference type="eggNOG" id="COG1938">
    <property type="taxonomic scope" value="Bacteria"/>
</dbReference>
<reference evidence="1 2" key="2">
    <citation type="submission" date="2008-10" db="EMBL/GenBank/DDBJ databases">
        <authorList>
            <person name="Fulton L."/>
            <person name="Clifton S."/>
            <person name="Fulton B."/>
            <person name="Xu J."/>
            <person name="Minx P."/>
            <person name="Pepin K.H."/>
            <person name="Johnson M."/>
            <person name="Bhonagiri V."/>
            <person name="Nash W.E."/>
            <person name="Mardis E.R."/>
            <person name="Wilson R.K."/>
        </authorList>
    </citation>
    <scope>NUCLEOTIDE SEQUENCE [LARGE SCALE GENOMIC DNA]</scope>
    <source>
        <strain evidence="1 2">DSM 16992</strain>
    </source>
</reference>
<dbReference type="InterPro" id="IPR019151">
    <property type="entry name" value="Proteasome_assmbl_chaperone_2"/>
</dbReference>
<evidence type="ECO:0000313" key="1">
    <source>
        <dbReference type="EMBL" id="EEB21784.1"/>
    </source>
</evidence>
<dbReference type="InterPro" id="IPR008492">
    <property type="entry name" value="Rv2714-like"/>
</dbReference>
<accession>B6XTJ0</accession>